<dbReference type="Pfam" id="PF19158">
    <property type="entry name" value="DUF5840"/>
    <property type="match status" value="1"/>
</dbReference>
<accession>A0A3E0KZD3</accession>
<dbReference type="InterPro" id="IPR031036">
    <property type="entry name" value="Pren_cyc_PirE"/>
</dbReference>
<gene>
    <name evidence="1" type="ORF">DWQ54_19570</name>
</gene>
<dbReference type="NCBIfam" id="TIGR04446">
    <property type="entry name" value="pren_cyc_PirE"/>
    <property type="match status" value="1"/>
</dbReference>
<sequence>MKTPKLTPRITAPVQRDNITTVPSDGNVITPATFCDLATRQCYPFAGDDAV</sequence>
<name>A0A3E0KZD3_9CHRO</name>
<protein>
    <submittedName>
        <fullName evidence="1">Anacyclamide/piricyclamide family prenylated cyclic peptide</fullName>
    </submittedName>
</protein>
<comment type="caution">
    <text evidence="1">The sequence shown here is derived from an EMBL/GenBank/DDBJ whole genome shotgun (WGS) entry which is preliminary data.</text>
</comment>
<reference evidence="1 2" key="1">
    <citation type="submission" date="2017-10" db="EMBL/GenBank/DDBJ databases">
        <title>A large-scale comparative metagenomic study reveals the eutrophication-driven functional interactions in six Microcystis-epibionts communities.</title>
        <authorList>
            <person name="Li Q."/>
            <person name="Lin F."/>
        </authorList>
    </citation>
    <scope>NUCLEOTIDE SEQUENCE [LARGE SCALE GENOMIC DNA]</scope>
    <source>
        <strain evidence="1">TF09</strain>
    </source>
</reference>
<dbReference type="AlphaFoldDB" id="A0A3E0KZD3"/>
<evidence type="ECO:0000313" key="2">
    <source>
        <dbReference type="Proteomes" id="UP000256873"/>
    </source>
</evidence>
<dbReference type="EMBL" id="QQWC01000005">
    <property type="protein sequence ID" value="REJ40485.1"/>
    <property type="molecule type" value="Genomic_DNA"/>
</dbReference>
<evidence type="ECO:0000313" key="1">
    <source>
        <dbReference type="EMBL" id="REJ40485.1"/>
    </source>
</evidence>
<dbReference type="Proteomes" id="UP000256873">
    <property type="component" value="Unassembled WGS sequence"/>
</dbReference>
<proteinExistence type="predicted"/>
<organism evidence="1 2">
    <name type="scientific">Microcystis flos-aquae TF09</name>
    <dbReference type="NCBI Taxonomy" id="2060473"/>
    <lineage>
        <taxon>Bacteria</taxon>
        <taxon>Bacillati</taxon>
        <taxon>Cyanobacteriota</taxon>
        <taxon>Cyanophyceae</taxon>
        <taxon>Oscillatoriophycideae</taxon>
        <taxon>Chroococcales</taxon>
        <taxon>Microcystaceae</taxon>
        <taxon>Microcystis</taxon>
    </lineage>
</organism>